<comment type="cofactor">
    <cofactor evidence="1">
        <name>a metal cation</name>
        <dbReference type="ChEBI" id="CHEBI:25213"/>
    </cofactor>
</comment>
<accession>A0ABV7CD74</accession>
<evidence type="ECO:0000256" key="3">
    <source>
        <dbReference type="ARBA" id="ARBA00007812"/>
    </source>
</evidence>
<evidence type="ECO:0000256" key="9">
    <source>
        <dbReference type="RuleBase" id="RU362132"/>
    </source>
</evidence>
<proteinExistence type="inferred from homology"/>
<evidence type="ECO:0000256" key="2">
    <source>
        <dbReference type="ARBA" id="ARBA00001964"/>
    </source>
</evidence>
<dbReference type="Gene3D" id="3.40.50.970">
    <property type="match status" value="2"/>
</dbReference>
<dbReference type="RefSeq" id="WP_377119725.1">
    <property type="nucleotide sequence ID" value="NZ_JBHRSD010000001.1"/>
</dbReference>
<comment type="cofactor">
    <cofactor evidence="2">
        <name>thiamine diphosphate</name>
        <dbReference type="ChEBI" id="CHEBI:58937"/>
    </cofactor>
</comment>
<dbReference type="InterPro" id="IPR029061">
    <property type="entry name" value="THDP-binding"/>
</dbReference>
<name>A0ABV7CD74_9GAMM</name>
<gene>
    <name evidence="13" type="ORF">ACFOEE_00295</name>
</gene>
<dbReference type="InterPro" id="IPR012001">
    <property type="entry name" value="Thiamin_PyroP_enz_TPP-bd_dom"/>
</dbReference>
<keyword evidence="5" id="KW-0210">Decarboxylase</keyword>
<evidence type="ECO:0000256" key="6">
    <source>
        <dbReference type="ARBA" id="ARBA00022842"/>
    </source>
</evidence>
<evidence type="ECO:0000313" key="14">
    <source>
        <dbReference type="Proteomes" id="UP001595453"/>
    </source>
</evidence>
<evidence type="ECO:0000259" key="11">
    <source>
        <dbReference type="Pfam" id="PF02775"/>
    </source>
</evidence>
<dbReference type="PANTHER" id="PTHR43452:SF30">
    <property type="entry name" value="PYRUVATE DECARBOXYLASE ISOZYME 1-RELATED"/>
    <property type="match status" value="1"/>
</dbReference>
<dbReference type="SUPFAM" id="SSF52467">
    <property type="entry name" value="DHS-like NAD/FAD-binding domain"/>
    <property type="match status" value="1"/>
</dbReference>
<dbReference type="InterPro" id="IPR011766">
    <property type="entry name" value="TPP_enzyme_TPP-bd"/>
</dbReference>
<dbReference type="InterPro" id="IPR047213">
    <property type="entry name" value="TPP_PYR_PDC_IPDC-like"/>
</dbReference>
<dbReference type="InterPro" id="IPR012110">
    <property type="entry name" value="PDC/IPDC-like"/>
</dbReference>
<feature type="domain" description="Thiamine pyrophosphate enzyme central" evidence="10">
    <location>
        <begin position="204"/>
        <end position="324"/>
    </location>
</feature>
<dbReference type="Pfam" id="PF02775">
    <property type="entry name" value="TPP_enzyme_C"/>
    <property type="match status" value="1"/>
</dbReference>
<evidence type="ECO:0000313" key="13">
    <source>
        <dbReference type="EMBL" id="MFC3030970.1"/>
    </source>
</evidence>
<protein>
    <submittedName>
        <fullName evidence="13">Alpha-keto acid decarboxylase family protein</fullName>
    </submittedName>
</protein>
<dbReference type="InterPro" id="IPR012000">
    <property type="entry name" value="Thiamin_PyroP_enz_cen_dom"/>
</dbReference>
<evidence type="ECO:0000256" key="8">
    <source>
        <dbReference type="ARBA" id="ARBA00023239"/>
    </source>
</evidence>
<feature type="domain" description="Thiamine pyrophosphate enzyme N-terminal TPP-binding" evidence="12">
    <location>
        <begin position="7"/>
        <end position="110"/>
    </location>
</feature>
<dbReference type="EMBL" id="JBHRSD010000001">
    <property type="protein sequence ID" value="MFC3030970.1"/>
    <property type="molecule type" value="Genomic_DNA"/>
</dbReference>
<keyword evidence="8" id="KW-0456">Lyase</keyword>
<keyword evidence="14" id="KW-1185">Reference proteome</keyword>
<evidence type="ECO:0000259" key="12">
    <source>
        <dbReference type="Pfam" id="PF02776"/>
    </source>
</evidence>
<evidence type="ECO:0000256" key="5">
    <source>
        <dbReference type="ARBA" id="ARBA00022793"/>
    </source>
</evidence>
<keyword evidence="4" id="KW-0479">Metal-binding</keyword>
<dbReference type="PANTHER" id="PTHR43452">
    <property type="entry name" value="PYRUVATE DECARBOXYLASE"/>
    <property type="match status" value="1"/>
</dbReference>
<sequence length="577" mass="62978">MNINKFTVADYLLTRLKELGLNKVFQVPGDYVQEFMAALDNFCDIEAVGDVTELGAGYAADGYARYKGIGAVSVQYGVGTFSVLNAIAGAYVERNPVVVISASPSLENRVTIAETGALFHHSTGNYQADKTVFESVTVASEILTDAALAPAIIDRALQLAMAEKRPIYLEAWQNVWGADCPRPDERLPKLVTPPNKDQQKELVASVINSLKQAKQPILMLGIELARLGLAEEVAELLRCLNIPYTTTTLAKSVLSETDGIGKTAFIGTYAGEASRQEVFDYVKKCDAIIALGAIFTDDYLTMLTTQADAITRVNMGSAVVGKNTSYLQISLGNFIRELTVYFKANPLPVCHTNQPSYLDSSATCPTDHQPASYQSFFAYYQHALNHDPIVQDYNLILGESSSLYMAARLVGVKQDHFVSDAAWGSLGHETGCALGVSLANPRRSIVIAGDGGFMMMCQTLSTLQRHNLNTVVFVMSNAVYAIEQSFVDICAFTPNGQFAPFDNLPTWHYDKLAGAFGVKHLTIATNADIHRVFQHIAEDSKSSYLVEVKIDKHDLAPAIKDLAEAITHKRLDECPCQ</sequence>
<evidence type="ECO:0000256" key="1">
    <source>
        <dbReference type="ARBA" id="ARBA00001920"/>
    </source>
</evidence>
<feature type="domain" description="Thiamine pyrophosphate enzyme TPP-binding" evidence="11">
    <location>
        <begin position="406"/>
        <end position="548"/>
    </location>
</feature>
<comment type="similarity">
    <text evidence="3 9">Belongs to the TPP enzyme family.</text>
</comment>
<dbReference type="Gene3D" id="3.40.50.1220">
    <property type="entry name" value="TPP-binding domain"/>
    <property type="match status" value="1"/>
</dbReference>
<evidence type="ECO:0000259" key="10">
    <source>
        <dbReference type="Pfam" id="PF00205"/>
    </source>
</evidence>
<comment type="caution">
    <text evidence="13">The sequence shown here is derived from an EMBL/GenBank/DDBJ whole genome shotgun (WGS) entry which is preliminary data.</text>
</comment>
<dbReference type="InterPro" id="IPR029035">
    <property type="entry name" value="DHS-like_NAD/FAD-binding_dom"/>
</dbReference>
<organism evidence="13 14">
    <name type="scientific">Pseudoalteromonas fenneropenaei</name>
    <dbReference type="NCBI Taxonomy" id="1737459"/>
    <lineage>
        <taxon>Bacteria</taxon>
        <taxon>Pseudomonadati</taxon>
        <taxon>Pseudomonadota</taxon>
        <taxon>Gammaproteobacteria</taxon>
        <taxon>Alteromonadales</taxon>
        <taxon>Pseudoalteromonadaceae</taxon>
        <taxon>Pseudoalteromonas</taxon>
    </lineage>
</organism>
<evidence type="ECO:0000256" key="4">
    <source>
        <dbReference type="ARBA" id="ARBA00022723"/>
    </source>
</evidence>
<dbReference type="CDD" id="cd07038">
    <property type="entry name" value="TPP_PYR_PDC_IPDC_like"/>
    <property type="match status" value="1"/>
</dbReference>
<dbReference type="Proteomes" id="UP001595453">
    <property type="component" value="Unassembled WGS sequence"/>
</dbReference>
<dbReference type="PIRSF" id="PIRSF036565">
    <property type="entry name" value="Pyruvt_ip_decrb"/>
    <property type="match status" value="1"/>
</dbReference>
<reference evidence="14" key="1">
    <citation type="journal article" date="2019" name="Int. J. Syst. Evol. Microbiol.">
        <title>The Global Catalogue of Microorganisms (GCM) 10K type strain sequencing project: providing services to taxonomists for standard genome sequencing and annotation.</title>
        <authorList>
            <consortium name="The Broad Institute Genomics Platform"/>
            <consortium name="The Broad Institute Genome Sequencing Center for Infectious Disease"/>
            <person name="Wu L."/>
            <person name="Ma J."/>
        </authorList>
    </citation>
    <scope>NUCLEOTIDE SEQUENCE [LARGE SCALE GENOMIC DNA]</scope>
    <source>
        <strain evidence="14">KCTC 42730</strain>
    </source>
</reference>
<keyword evidence="6" id="KW-0460">Magnesium</keyword>
<dbReference type="SUPFAM" id="SSF52518">
    <property type="entry name" value="Thiamin diphosphate-binding fold (THDP-binding)"/>
    <property type="match status" value="2"/>
</dbReference>
<evidence type="ECO:0000256" key="7">
    <source>
        <dbReference type="ARBA" id="ARBA00023052"/>
    </source>
</evidence>
<keyword evidence="7 9" id="KW-0786">Thiamine pyrophosphate</keyword>
<dbReference type="Pfam" id="PF00205">
    <property type="entry name" value="TPP_enzyme_M"/>
    <property type="match status" value="1"/>
</dbReference>
<dbReference type="Pfam" id="PF02776">
    <property type="entry name" value="TPP_enzyme_N"/>
    <property type="match status" value="1"/>
</dbReference>